<comment type="caution">
    <text evidence="2">The sequence shown here is derived from an EMBL/GenBank/DDBJ whole genome shotgun (WGS) entry which is preliminary data.</text>
</comment>
<dbReference type="AlphaFoldDB" id="A0A7J5YRC1"/>
<organism evidence="2 3">
    <name type="scientific">Dissostichus mawsoni</name>
    <name type="common">Antarctic cod</name>
    <dbReference type="NCBI Taxonomy" id="36200"/>
    <lineage>
        <taxon>Eukaryota</taxon>
        <taxon>Metazoa</taxon>
        <taxon>Chordata</taxon>
        <taxon>Craniata</taxon>
        <taxon>Vertebrata</taxon>
        <taxon>Euteleostomi</taxon>
        <taxon>Actinopterygii</taxon>
        <taxon>Neopterygii</taxon>
        <taxon>Teleostei</taxon>
        <taxon>Neoteleostei</taxon>
        <taxon>Acanthomorphata</taxon>
        <taxon>Eupercaria</taxon>
        <taxon>Perciformes</taxon>
        <taxon>Notothenioidei</taxon>
        <taxon>Nototheniidae</taxon>
        <taxon>Dissostichus</taxon>
    </lineage>
</organism>
<name>A0A7J5YRC1_DISMA</name>
<evidence type="ECO:0000256" key="1">
    <source>
        <dbReference type="SAM" id="MobiDB-lite"/>
    </source>
</evidence>
<dbReference type="Proteomes" id="UP000518266">
    <property type="component" value="Unassembled WGS sequence"/>
</dbReference>
<dbReference type="EMBL" id="JAAKFY010000010">
    <property type="protein sequence ID" value="KAF3850957.1"/>
    <property type="molecule type" value="Genomic_DNA"/>
</dbReference>
<evidence type="ECO:0000313" key="2">
    <source>
        <dbReference type="EMBL" id="KAF3850957.1"/>
    </source>
</evidence>
<proteinExistence type="predicted"/>
<protein>
    <submittedName>
        <fullName evidence="2">Uncharacterized protein</fullName>
    </submittedName>
</protein>
<evidence type="ECO:0000313" key="3">
    <source>
        <dbReference type="Proteomes" id="UP000518266"/>
    </source>
</evidence>
<sequence length="120" mass="14105">MDECEGEGEEGWRMEEGETPYTPHSPTTMKVFWESGQYVHWATEERANRDKSEEEEVTEFQMRTKAIVLLQHPHFLLAVISALLSHPTLDLARQLHQALRLLRIRRERERQEGHLRGIDA</sequence>
<gene>
    <name evidence="2" type="ORF">F7725_012729</name>
</gene>
<reference evidence="2 3" key="1">
    <citation type="submission" date="2020-03" db="EMBL/GenBank/DDBJ databases">
        <title>Dissostichus mawsoni Genome sequencing and assembly.</title>
        <authorList>
            <person name="Park H."/>
        </authorList>
    </citation>
    <scope>NUCLEOTIDE SEQUENCE [LARGE SCALE GENOMIC DNA]</scope>
    <source>
        <strain evidence="2">DM0001</strain>
        <tissue evidence="2">Muscle</tissue>
    </source>
</reference>
<feature type="region of interest" description="Disordered" evidence="1">
    <location>
        <begin position="1"/>
        <end position="25"/>
    </location>
</feature>
<accession>A0A7J5YRC1</accession>
<keyword evidence="3" id="KW-1185">Reference proteome</keyword>